<reference evidence="2 3" key="1">
    <citation type="journal article" date="2015" name="PLoS Pathog.">
        <title>Leptomonas seymouri: Adaptations to the Dixenous Life Cycle Analyzed by Genome Sequencing, Transcriptome Profiling and Co-infection with Leishmania donovani.</title>
        <authorList>
            <person name="Kraeva N."/>
            <person name="Butenko A."/>
            <person name="Hlavacova J."/>
            <person name="Kostygov A."/>
            <person name="Myskova J."/>
            <person name="Grybchuk D."/>
            <person name="Lestinova T."/>
            <person name="Votypka J."/>
            <person name="Volf P."/>
            <person name="Opperdoes F."/>
            <person name="Flegontov P."/>
            <person name="Lukes J."/>
            <person name="Yurchenko V."/>
        </authorList>
    </citation>
    <scope>NUCLEOTIDE SEQUENCE [LARGE SCALE GENOMIC DNA]</scope>
    <source>
        <strain evidence="2 3">ATCC 30220</strain>
    </source>
</reference>
<feature type="compositionally biased region" description="Low complexity" evidence="1">
    <location>
        <begin position="117"/>
        <end position="134"/>
    </location>
</feature>
<name>A0A0N0P4N7_LEPSE</name>
<gene>
    <name evidence="2" type="ORF">ABL78_5921</name>
</gene>
<dbReference type="OrthoDB" id="10575014at2759"/>
<evidence type="ECO:0000313" key="3">
    <source>
        <dbReference type="Proteomes" id="UP000038009"/>
    </source>
</evidence>
<dbReference type="OMA" id="VCANEAT"/>
<evidence type="ECO:0000313" key="2">
    <source>
        <dbReference type="EMBL" id="KPI85037.1"/>
    </source>
</evidence>
<organism evidence="2 3">
    <name type="scientific">Leptomonas seymouri</name>
    <dbReference type="NCBI Taxonomy" id="5684"/>
    <lineage>
        <taxon>Eukaryota</taxon>
        <taxon>Discoba</taxon>
        <taxon>Euglenozoa</taxon>
        <taxon>Kinetoplastea</taxon>
        <taxon>Metakinetoplastina</taxon>
        <taxon>Trypanosomatida</taxon>
        <taxon>Trypanosomatidae</taxon>
        <taxon>Leishmaniinae</taxon>
        <taxon>Leptomonas</taxon>
    </lineage>
</organism>
<comment type="caution">
    <text evidence="2">The sequence shown here is derived from an EMBL/GenBank/DDBJ whole genome shotgun (WGS) entry which is preliminary data.</text>
</comment>
<sequence>MSEHNALATPQNSAESLSSRACVHTFAPVDGAHFGRRAVFSKPTETNFPNLSRNTLDVGAPPSPIGVATSVQRPSWIEYQRACANEKVLMENVETLKALVLQLAAQLNQAQEGLQLIEQSSSTPSSSQKKNPNSATLSSSPTGGTNANCAKEADLAKEVETVRRDLLCVIAHKDRIINGLQQRLIEREEHFYKLFEVMTKEKDATIERLATDLDHARRSTS</sequence>
<dbReference type="EMBL" id="LJSK01000213">
    <property type="protein sequence ID" value="KPI85037.1"/>
    <property type="molecule type" value="Genomic_DNA"/>
</dbReference>
<feature type="region of interest" description="Disordered" evidence="1">
    <location>
        <begin position="117"/>
        <end position="147"/>
    </location>
</feature>
<accession>A0A0N0P4N7</accession>
<keyword evidence="3" id="KW-1185">Reference proteome</keyword>
<dbReference type="Proteomes" id="UP000038009">
    <property type="component" value="Unassembled WGS sequence"/>
</dbReference>
<feature type="compositionally biased region" description="Polar residues" evidence="1">
    <location>
        <begin position="135"/>
        <end position="147"/>
    </location>
</feature>
<dbReference type="VEuPathDB" id="TriTrypDB:Lsey_0213_0140"/>
<protein>
    <submittedName>
        <fullName evidence="2">Uncharacterized protein</fullName>
    </submittedName>
</protein>
<proteinExistence type="predicted"/>
<evidence type="ECO:0000256" key="1">
    <source>
        <dbReference type="SAM" id="MobiDB-lite"/>
    </source>
</evidence>
<dbReference type="AlphaFoldDB" id="A0A0N0P4N7"/>